<keyword evidence="4" id="KW-1185">Reference proteome</keyword>
<evidence type="ECO:0000313" key="4">
    <source>
        <dbReference type="Proteomes" id="UP000184480"/>
    </source>
</evidence>
<dbReference type="InterPro" id="IPR016032">
    <property type="entry name" value="Sig_transdc_resp-reg_C-effctor"/>
</dbReference>
<dbReference type="AlphaFoldDB" id="A0A1M5CAT3"/>
<dbReference type="PANTHER" id="PTHR43214:SF43">
    <property type="entry name" value="TWO-COMPONENT RESPONSE REGULATOR"/>
    <property type="match status" value="1"/>
</dbReference>
<keyword evidence="1 3" id="KW-0238">DNA-binding</keyword>
<name>A0A1M5CAT3_9BACT</name>
<proteinExistence type="predicted"/>
<dbReference type="Gene3D" id="3.40.50.2300">
    <property type="match status" value="1"/>
</dbReference>
<organism evidence="3 4">
    <name type="scientific">Dysgonomonas macrotermitis</name>
    <dbReference type="NCBI Taxonomy" id="1346286"/>
    <lineage>
        <taxon>Bacteria</taxon>
        <taxon>Pseudomonadati</taxon>
        <taxon>Bacteroidota</taxon>
        <taxon>Bacteroidia</taxon>
        <taxon>Bacteroidales</taxon>
        <taxon>Dysgonomonadaceae</taxon>
        <taxon>Dysgonomonas</taxon>
    </lineage>
</organism>
<sequence length="216" mass="24835">MRNLIIADAQDITRLGLKYLTNDIKGIDVVHEITDKNELLKLLSDNSNAMVILDYTLSDFSSLNELQILHERYPQADWLLFSDELSDTFLRDMQANRLPFSIALKSNEVSEIRDAVVSTLVGDQFLCKRVDNHIRTLTRSLQDSLDNHLTTTEREILKEIALGKTTKEIAADRNLSFHTIITHRKNIFRKLEVNNVHEATKYAMRAGIVDVSEYYI</sequence>
<dbReference type="InterPro" id="IPR000792">
    <property type="entry name" value="Tscrpt_reg_LuxR_C"/>
</dbReference>
<dbReference type="PANTHER" id="PTHR43214">
    <property type="entry name" value="TWO-COMPONENT RESPONSE REGULATOR"/>
    <property type="match status" value="1"/>
</dbReference>
<dbReference type="OrthoDB" id="965844at2"/>
<dbReference type="InterPro" id="IPR011006">
    <property type="entry name" value="CheY-like_superfamily"/>
</dbReference>
<dbReference type="RefSeq" id="WP_062179474.1">
    <property type="nucleotide sequence ID" value="NZ_BBXL01000007.1"/>
</dbReference>
<dbReference type="InterPro" id="IPR039420">
    <property type="entry name" value="WalR-like"/>
</dbReference>
<dbReference type="SMART" id="SM00421">
    <property type="entry name" value="HTH_LUXR"/>
    <property type="match status" value="1"/>
</dbReference>
<dbReference type="EMBL" id="FQUC01000007">
    <property type="protein sequence ID" value="SHF51874.1"/>
    <property type="molecule type" value="Genomic_DNA"/>
</dbReference>
<evidence type="ECO:0000256" key="1">
    <source>
        <dbReference type="ARBA" id="ARBA00023125"/>
    </source>
</evidence>
<dbReference type="GO" id="GO:0003677">
    <property type="term" value="F:DNA binding"/>
    <property type="evidence" value="ECO:0007669"/>
    <property type="project" value="UniProtKB-KW"/>
</dbReference>
<accession>A0A1M5CAT3</accession>
<reference evidence="4" key="1">
    <citation type="submission" date="2016-11" db="EMBL/GenBank/DDBJ databases">
        <authorList>
            <person name="Varghese N."/>
            <person name="Submissions S."/>
        </authorList>
    </citation>
    <scope>NUCLEOTIDE SEQUENCE [LARGE SCALE GENOMIC DNA]</scope>
    <source>
        <strain evidence="4">DSM 27370</strain>
    </source>
</reference>
<dbReference type="PRINTS" id="PR00038">
    <property type="entry name" value="HTHLUXR"/>
</dbReference>
<dbReference type="Pfam" id="PF00196">
    <property type="entry name" value="GerE"/>
    <property type="match status" value="1"/>
</dbReference>
<evidence type="ECO:0000259" key="2">
    <source>
        <dbReference type="PROSITE" id="PS50043"/>
    </source>
</evidence>
<dbReference type="SUPFAM" id="SSF46894">
    <property type="entry name" value="C-terminal effector domain of the bipartite response regulators"/>
    <property type="match status" value="1"/>
</dbReference>
<dbReference type="PROSITE" id="PS50043">
    <property type="entry name" value="HTH_LUXR_2"/>
    <property type="match status" value="1"/>
</dbReference>
<evidence type="ECO:0000313" key="3">
    <source>
        <dbReference type="EMBL" id="SHF51874.1"/>
    </source>
</evidence>
<gene>
    <name evidence="3" type="ORF">SAMN05444362_10799</name>
</gene>
<dbReference type="GO" id="GO:0006355">
    <property type="term" value="P:regulation of DNA-templated transcription"/>
    <property type="evidence" value="ECO:0007669"/>
    <property type="project" value="InterPro"/>
</dbReference>
<dbReference type="CDD" id="cd06170">
    <property type="entry name" value="LuxR_C_like"/>
    <property type="match status" value="1"/>
</dbReference>
<dbReference type="Proteomes" id="UP000184480">
    <property type="component" value="Unassembled WGS sequence"/>
</dbReference>
<feature type="domain" description="HTH luxR-type" evidence="2">
    <location>
        <begin position="142"/>
        <end position="207"/>
    </location>
</feature>
<dbReference type="SUPFAM" id="SSF52172">
    <property type="entry name" value="CheY-like"/>
    <property type="match status" value="1"/>
</dbReference>
<dbReference type="STRING" id="1346286.SAMN05444362_10799"/>
<protein>
    <submittedName>
        <fullName evidence="3">DNA-binding response regulator, NarL/FixJ family, contains REC and HTH domains</fullName>
    </submittedName>
</protein>